<protein>
    <submittedName>
        <fullName evidence="3">Deoxyguanosinetriphosphate triphosphohydrolase</fullName>
    </submittedName>
</protein>
<organism evidence="3 4">
    <name type="scientific">Actinobacteria bacterium BACL2 MAG-120813-bin23</name>
    <dbReference type="NCBI Taxonomy" id="1655569"/>
    <lineage>
        <taxon>Bacteria</taxon>
        <taxon>Bacillati</taxon>
        <taxon>Actinomycetota</taxon>
        <taxon>Actinomycetes</taxon>
        <taxon>Actinomycetes incertae sedis</taxon>
        <taxon>ac1 cluster</taxon>
    </lineage>
</organism>
<dbReference type="InterPro" id="IPR006674">
    <property type="entry name" value="HD_domain"/>
</dbReference>
<dbReference type="PROSITE" id="PS51831">
    <property type="entry name" value="HD"/>
    <property type="match status" value="1"/>
</dbReference>
<sequence length="413" mass="46385">MALHPANEHLGYSALDRERFLDEPAKRKGRTEFARDRARIIHSFALRRLAAKTQVAVPWASDFPRTRLSHSLECAQVGREIGAALGADPDLLESACLAHDLGHPPFGHNGEQALAKIAKDIGGFEGNAQSFRLLTRIEAKTVDQDGLSVGLNLTRATLDAATKYPWSSRENPDKFGVYQDDLEIFNWVRQESLESRTCMEAQIMDWSDDVAYSVHDLEDGLVTGQIDISKLNDDLEQLYQTAIREYLPDLSEQEATSALNSLHNLSCWPKEFDRSHRHLAQLKDLTSQLIGRFALYAERATRERYGEGNLTRYQANLIVPREVRIEVALLKSMAGYYIIGAEVSKERYARQEEVIIELVEAVSRLAPASLESFFLQQWQVADSAEAKMRVVIDQVASLTDMGAYALHEKLIGA</sequence>
<dbReference type="Gene3D" id="1.10.3210.10">
    <property type="entry name" value="Hypothetical protein af1432"/>
    <property type="match status" value="1"/>
</dbReference>
<evidence type="ECO:0000256" key="1">
    <source>
        <dbReference type="ARBA" id="ARBA00022801"/>
    </source>
</evidence>
<dbReference type="AlphaFoldDB" id="A0A0R2Q9I9"/>
<evidence type="ECO:0000313" key="3">
    <source>
        <dbReference type="EMBL" id="KRO44813.1"/>
    </source>
</evidence>
<dbReference type="CDD" id="cd00077">
    <property type="entry name" value="HDc"/>
    <property type="match status" value="1"/>
</dbReference>
<dbReference type="InterPro" id="IPR003607">
    <property type="entry name" value="HD/PDEase_dom"/>
</dbReference>
<dbReference type="SMART" id="SM00471">
    <property type="entry name" value="HDc"/>
    <property type="match status" value="1"/>
</dbReference>
<dbReference type="Pfam" id="PF01966">
    <property type="entry name" value="HD"/>
    <property type="match status" value="1"/>
</dbReference>
<dbReference type="InterPro" id="IPR006261">
    <property type="entry name" value="dGTPase"/>
</dbReference>
<feature type="domain" description="HD" evidence="2">
    <location>
        <begin position="67"/>
        <end position="213"/>
    </location>
</feature>
<dbReference type="Pfam" id="PF13286">
    <property type="entry name" value="HD_assoc"/>
    <property type="match status" value="1"/>
</dbReference>
<keyword evidence="1 3" id="KW-0378">Hydrolase</keyword>
<dbReference type="NCBIfam" id="TIGR01353">
    <property type="entry name" value="dGTP_triPase"/>
    <property type="match status" value="1"/>
</dbReference>
<dbReference type="Proteomes" id="UP000054212">
    <property type="component" value="Unassembled WGS sequence"/>
</dbReference>
<accession>A0A0R2Q9I9</accession>
<evidence type="ECO:0000259" key="2">
    <source>
        <dbReference type="PROSITE" id="PS51831"/>
    </source>
</evidence>
<dbReference type="GO" id="GO:0008832">
    <property type="term" value="F:dGTPase activity"/>
    <property type="evidence" value="ECO:0007669"/>
    <property type="project" value="TreeGrafter"/>
</dbReference>
<name>A0A0R2Q9I9_9ACTN</name>
<dbReference type="PANTHER" id="PTHR11373">
    <property type="entry name" value="DEOXYNUCLEOSIDE TRIPHOSPHATE TRIPHOSPHOHYDROLASE"/>
    <property type="match status" value="1"/>
</dbReference>
<dbReference type="InterPro" id="IPR050135">
    <property type="entry name" value="dGTPase-like"/>
</dbReference>
<dbReference type="NCBIfam" id="NF002829">
    <property type="entry name" value="PRK03007.1"/>
    <property type="match status" value="1"/>
</dbReference>
<reference evidence="3 4" key="1">
    <citation type="submission" date="2015-10" db="EMBL/GenBank/DDBJ databases">
        <title>Metagenome-Assembled Genomes uncover a global brackish microbiome.</title>
        <authorList>
            <person name="Hugerth L.W."/>
            <person name="Larsson J."/>
            <person name="Alneberg J."/>
            <person name="Lindh M.V."/>
            <person name="Legrand C."/>
            <person name="Pinhassi J."/>
            <person name="Andersson A.F."/>
        </authorList>
    </citation>
    <scope>NUCLEOTIDE SEQUENCE [LARGE SCALE GENOMIC DNA]</scope>
    <source>
        <strain evidence="3">BACL2 MAG-120813-bin23</strain>
    </source>
</reference>
<dbReference type="EMBL" id="LIAT01000080">
    <property type="protein sequence ID" value="KRO44813.1"/>
    <property type="molecule type" value="Genomic_DNA"/>
</dbReference>
<gene>
    <name evidence="3" type="ORF">ABR61_04495</name>
</gene>
<dbReference type="GO" id="GO:0006203">
    <property type="term" value="P:dGTP catabolic process"/>
    <property type="evidence" value="ECO:0007669"/>
    <property type="project" value="TreeGrafter"/>
</dbReference>
<dbReference type="PANTHER" id="PTHR11373:SF32">
    <property type="entry name" value="DEOXYGUANOSINETRIPHOSPHATE TRIPHOSPHOHYDROLASE"/>
    <property type="match status" value="1"/>
</dbReference>
<dbReference type="InterPro" id="IPR026875">
    <property type="entry name" value="PHydrolase_assoc_dom"/>
</dbReference>
<proteinExistence type="predicted"/>
<dbReference type="SUPFAM" id="SSF109604">
    <property type="entry name" value="HD-domain/PDEase-like"/>
    <property type="match status" value="1"/>
</dbReference>
<comment type="caution">
    <text evidence="3">The sequence shown here is derived from an EMBL/GenBank/DDBJ whole genome shotgun (WGS) entry which is preliminary data.</text>
</comment>
<evidence type="ECO:0000313" key="4">
    <source>
        <dbReference type="Proteomes" id="UP000054212"/>
    </source>
</evidence>